<keyword evidence="10 12" id="KW-0289">Folate biosynthesis</keyword>
<dbReference type="SUPFAM" id="SSF51717">
    <property type="entry name" value="Dihydropteroate synthetase-like"/>
    <property type="match status" value="1"/>
</dbReference>
<evidence type="ECO:0000256" key="3">
    <source>
        <dbReference type="ARBA" id="ARBA00004763"/>
    </source>
</evidence>
<dbReference type="Gene3D" id="3.20.20.20">
    <property type="entry name" value="Dihydropteroate synthase-like"/>
    <property type="match status" value="1"/>
</dbReference>
<dbReference type="GO" id="GO:0005829">
    <property type="term" value="C:cytosol"/>
    <property type="evidence" value="ECO:0007669"/>
    <property type="project" value="TreeGrafter"/>
</dbReference>
<reference evidence="14" key="2">
    <citation type="submission" date="2020-09" db="EMBL/GenBank/DDBJ databases">
        <authorList>
            <person name="Sun Q."/>
            <person name="Zhou Y."/>
        </authorList>
    </citation>
    <scope>NUCLEOTIDE SEQUENCE</scope>
    <source>
        <strain evidence="14">CGMCC 1.16012</strain>
    </source>
</reference>
<comment type="cofactor">
    <cofactor evidence="2 12">
        <name>Mg(2+)</name>
        <dbReference type="ChEBI" id="CHEBI:18420"/>
    </cofactor>
</comment>
<dbReference type="Proteomes" id="UP000606730">
    <property type="component" value="Unassembled WGS sequence"/>
</dbReference>
<dbReference type="FunFam" id="3.20.20.20:FF:000006">
    <property type="entry name" value="Dihydropteroate synthase"/>
    <property type="match status" value="1"/>
</dbReference>
<dbReference type="GO" id="GO:0046656">
    <property type="term" value="P:folic acid biosynthetic process"/>
    <property type="evidence" value="ECO:0007669"/>
    <property type="project" value="UniProtKB-KW"/>
</dbReference>
<comment type="catalytic activity">
    <reaction evidence="1">
        <text>(7,8-dihydropterin-6-yl)methyl diphosphate + 4-aminobenzoate = 7,8-dihydropteroate + diphosphate</text>
        <dbReference type="Rhea" id="RHEA:19949"/>
        <dbReference type="ChEBI" id="CHEBI:17836"/>
        <dbReference type="ChEBI" id="CHEBI:17839"/>
        <dbReference type="ChEBI" id="CHEBI:33019"/>
        <dbReference type="ChEBI" id="CHEBI:72950"/>
        <dbReference type="EC" id="2.5.1.15"/>
    </reaction>
</comment>
<comment type="function">
    <text evidence="12">Catalyzes the condensation of para-aminobenzoate (pABA) with 6-hydroxymethyl-7,8-dihydropterin diphosphate (DHPt-PP) to form 7,8-dihydropteroate (H2Pte), the immediate precursor of folate derivatives.</text>
</comment>
<evidence type="ECO:0000313" key="15">
    <source>
        <dbReference type="Proteomes" id="UP000606730"/>
    </source>
</evidence>
<dbReference type="GO" id="GO:0046872">
    <property type="term" value="F:metal ion binding"/>
    <property type="evidence" value="ECO:0007669"/>
    <property type="project" value="UniProtKB-KW"/>
</dbReference>
<evidence type="ECO:0000256" key="1">
    <source>
        <dbReference type="ARBA" id="ARBA00000012"/>
    </source>
</evidence>
<dbReference type="Pfam" id="PF00809">
    <property type="entry name" value="Pterin_bind"/>
    <property type="match status" value="1"/>
</dbReference>
<evidence type="ECO:0000256" key="9">
    <source>
        <dbReference type="ARBA" id="ARBA00022842"/>
    </source>
</evidence>
<proteinExistence type="inferred from homology"/>
<protein>
    <recommendedName>
        <fullName evidence="6 12">Dihydropteroate synthase</fullName>
        <shortName evidence="12">DHPS</shortName>
        <ecNumber evidence="5 12">2.5.1.15</ecNumber>
    </recommendedName>
    <alternativeName>
        <fullName evidence="11 12">Dihydropteroate pyrophosphorylase</fullName>
    </alternativeName>
</protein>
<dbReference type="GO" id="GO:0046654">
    <property type="term" value="P:tetrahydrofolate biosynthetic process"/>
    <property type="evidence" value="ECO:0007669"/>
    <property type="project" value="TreeGrafter"/>
</dbReference>
<evidence type="ECO:0000313" key="14">
    <source>
        <dbReference type="EMBL" id="GGE47735.1"/>
    </source>
</evidence>
<dbReference type="InterPro" id="IPR045031">
    <property type="entry name" value="DHP_synth-like"/>
</dbReference>
<dbReference type="PANTHER" id="PTHR20941:SF1">
    <property type="entry name" value="FOLIC ACID SYNTHESIS PROTEIN FOL1"/>
    <property type="match status" value="1"/>
</dbReference>
<reference evidence="14" key="1">
    <citation type="journal article" date="2014" name="Int. J. Syst. Evol. Microbiol.">
        <title>Complete genome sequence of Corynebacterium casei LMG S-19264T (=DSM 44701T), isolated from a smear-ripened cheese.</title>
        <authorList>
            <consortium name="US DOE Joint Genome Institute (JGI-PGF)"/>
            <person name="Walter F."/>
            <person name="Albersmeier A."/>
            <person name="Kalinowski J."/>
            <person name="Ruckert C."/>
        </authorList>
    </citation>
    <scope>NUCLEOTIDE SEQUENCE</scope>
    <source>
        <strain evidence="14">CGMCC 1.16012</strain>
    </source>
</reference>
<dbReference type="InterPro" id="IPR000489">
    <property type="entry name" value="Pterin-binding_dom"/>
</dbReference>
<accession>A0A917EIA9</accession>
<comment type="similarity">
    <text evidence="4 12">Belongs to the DHPS family.</text>
</comment>
<evidence type="ECO:0000256" key="6">
    <source>
        <dbReference type="ARBA" id="ARBA00016919"/>
    </source>
</evidence>
<evidence type="ECO:0000256" key="12">
    <source>
        <dbReference type="RuleBase" id="RU361205"/>
    </source>
</evidence>
<dbReference type="InterPro" id="IPR006390">
    <property type="entry name" value="DHP_synth_dom"/>
</dbReference>
<dbReference type="PANTHER" id="PTHR20941">
    <property type="entry name" value="FOLATE SYNTHESIS PROTEINS"/>
    <property type="match status" value="1"/>
</dbReference>
<name>A0A917EIA9_9RHOB</name>
<keyword evidence="7 12" id="KW-0808">Transferase</keyword>
<dbReference type="OrthoDB" id="9811744at2"/>
<keyword evidence="8 12" id="KW-0479">Metal-binding</keyword>
<comment type="pathway">
    <text evidence="3 12">Cofactor biosynthesis; tetrahydrofolate biosynthesis; 7,8-dihydrofolate from 2-amino-4-hydroxy-6-hydroxymethyl-7,8-dihydropteridine diphosphate and 4-aminobenzoate: step 1/2.</text>
</comment>
<evidence type="ECO:0000256" key="2">
    <source>
        <dbReference type="ARBA" id="ARBA00001946"/>
    </source>
</evidence>
<dbReference type="InterPro" id="IPR011005">
    <property type="entry name" value="Dihydropteroate_synth-like_sf"/>
</dbReference>
<keyword evidence="9 12" id="KW-0460">Magnesium</keyword>
<organism evidence="14 15">
    <name type="scientific">Actibacterium pelagium</name>
    <dbReference type="NCBI Taxonomy" id="2029103"/>
    <lineage>
        <taxon>Bacteria</taxon>
        <taxon>Pseudomonadati</taxon>
        <taxon>Pseudomonadota</taxon>
        <taxon>Alphaproteobacteria</taxon>
        <taxon>Rhodobacterales</taxon>
        <taxon>Roseobacteraceae</taxon>
        <taxon>Actibacterium</taxon>
    </lineage>
</organism>
<dbReference type="CDD" id="cd00739">
    <property type="entry name" value="DHPS"/>
    <property type="match status" value="1"/>
</dbReference>
<sequence length="334" mass="35588">MSVYYRPLVQSDPFRPDNALPLAGGRSWFTHVEILERGRPSERIEAVELPDDAHAALTEPREPIAGLSMDRARIMAVMNVTPDSFSDGGMLSAPGAAKDRANQLIEAGADILDIGGESTRPGADTVPVPLEITRVVPLITTLRLTGVTVPISVDTRKSLVAQPALAAGANIINDVAGLTYDPLLAGVVALNNAPVCLMHAQGDPKTMQDAPSYDNVLLDVYDFLADRIQAAETAGIPRSRIMIDPGIGFGKTLKHNLTLLQGISLFHGLGCPILLGVSRKRMIGEIGKEPDALKRAPGSIAIALEAARQGVQILRVHDVKETRQALSLSEAVWG</sequence>
<dbReference type="EMBL" id="BMKN01000001">
    <property type="protein sequence ID" value="GGE47735.1"/>
    <property type="molecule type" value="Genomic_DNA"/>
</dbReference>
<dbReference type="RefSeq" id="WP_095595751.1">
    <property type="nucleotide sequence ID" value="NZ_BMKN01000001.1"/>
</dbReference>
<feature type="domain" description="Pterin-binding" evidence="13">
    <location>
        <begin position="72"/>
        <end position="327"/>
    </location>
</feature>
<gene>
    <name evidence="14" type="ORF">GCM10011517_14450</name>
</gene>
<keyword evidence="15" id="KW-1185">Reference proteome</keyword>
<dbReference type="PROSITE" id="PS00792">
    <property type="entry name" value="DHPS_1"/>
    <property type="match status" value="1"/>
</dbReference>
<dbReference type="PROSITE" id="PS50972">
    <property type="entry name" value="PTERIN_BINDING"/>
    <property type="match status" value="1"/>
</dbReference>
<evidence type="ECO:0000256" key="10">
    <source>
        <dbReference type="ARBA" id="ARBA00022909"/>
    </source>
</evidence>
<dbReference type="EC" id="2.5.1.15" evidence="5 12"/>
<dbReference type="NCBIfam" id="TIGR01496">
    <property type="entry name" value="DHPS"/>
    <property type="match status" value="1"/>
</dbReference>
<evidence type="ECO:0000256" key="7">
    <source>
        <dbReference type="ARBA" id="ARBA00022679"/>
    </source>
</evidence>
<dbReference type="GO" id="GO:0004156">
    <property type="term" value="F:dihydropteroate synthase activity"/>
    <property type="evidence" value="ECO:0007669"/>
    <property type="project" value="UniProtKB-EC"/>
</dbReference>
<evidence type="ECO:0000256" key="4">
    <source>
        <dbReference type="ARBA" id="ARBA00009503"/>
    </source>
</evidence>
<comment type="caution">
    <text evidence="14">The sequence shown here is derived from an EMBL/GenBank/DDBJ whole genome shotgun (WGS) entry which is preliminary data.</text>
</comment>
<dbReference type="PROSITE" id="PS00793">
    <property type="entry name" value="DHPS_2"/>
    <property type="match status" value="1"/>
</dbReference>
<evidence type="ECO:0000259" key="13">
    <source>
        <dbReference type="PROSITE" id="PS50972"/>
    </source>
</evidence>
<evidence type="ECO:0000256" key="11">
    <source>
        <dbReference type="ARBA" id="ARBA00030193"/>
    </source>
</evidence>
<evidence type="ECO:0000256" key="8">
    <source>
        <dbReference type="ARBA" id="ARBA00022723"/>
    </source>
</evidence>
<evidence type="ECO:0000256" key="5">
    <source>
        <dbReference type="ARBA" id="ARBA00012458"/>
    </source>
</evidence>
<dbReference type="AlphaFoldDB" id="A0A917EIA9"/>